<name>A0A836C8G2_9STRA</name>
<protein>
    <submittedName>
        <fullName evidence="2">Uncharacterized protein</fullName>
    </submittedName>
</protein>
<keyword evidence="3" id="KW-1185">Reference proteome</keyword>
<evidence type="ECO:0000313" key="2">
    <source>
        <dbReference type="EMBL" id="KAG5176920.1"/>
    </source>
</evidence>
<accession>A0A836C8G2</accession>
<feature type="chain" id="PRO_5033041035" evidence="1">
    <location>
        <begin position="21"/>
        <end position="416"/>
    </location>
</feature>
<organism evidence="2 3">
    <name type="scientific">Tribonema minus</name>
    <dbReference type="NCBI Taxonomy" id="303371"/>
    <lineage>
        <taxon>Eukaryota</taxon>
        <taxon>Sar</taxon>
        <taxon>Stramenopiles</taxon>
        <taxon>Ochrophyta</taxon>
        <taxon>PX clade</taxon>
        <taxon>Xanthophyceae</taxon>
        <taxon>Tribonematales</taxon>
        <taxon>Tribonemataceae</taxon>
        <taxon>Tribonema</taxon>
    </lineage>
</organism>
<evidence type="ECO:0000313" key="3">
    <source>
        <dbReference type="Proteomes" id="UP000664859"/>
    </source>
</evidence>
<comment type="caution">
    <text evidence="2">The sequence shown here is derived from an EMBL/GenBank/DDBJ whole genome shotgun (WGS) entry which is preliminary data.</text>
</comment>
<reference evidence="2" key="1">
    <citation type="submission" date="2021-02" db="EMBL/GenBank/DDBJ databases">
        <title>First Annotated Genome of the Yellow-green Alga Tribonema minus.</title>
        <authorList>
            <person name="Mahan K.M."/>
        </authorList>
    </citation>
    <scope>NUCLEOTIDE SEQUENCE</scope>
    <source>
        <strain evidence="2">UTEX B ZZ1240</strain>
    </source>
</reference>
<dbReference type="Proteomes" id="UP000664859">
    <property type="component" value="Unassembled WGS sequence"/>
</dbReference>
<feature type="signal peptide" evidence="1">
    <location>
        <begin position="1"/>
        <end position="20"/>
    </location>
</feature>
<gene>
    <name evidence="2" type="ORF">JKP88DRAFT_249141</name>
</gene>
<dbReference type="EMBL" id="JAFCMP010000531">
    <property type="protein sequence ID" value="KAG5176920.1"/>
    <property type="molecule type" value="Genomic_DNA"/>
</dbReference>
<dbReference type="AlphaFoldDB" id="A0A836C8G2"/>
<sequence length="416" mass="43987">MLRSVPCLGALLVIVGVASSTRVASWMTCAFEIATARDTELNLAEIYMMQTGTGVANGFAIELFNASPDHPAAYCIDSNFTTACATQRTAATPVEVPINIGGDGGTQTIVSSAAGFNGTSAGVFHSAGPHLSLLSFSADAFVTDPAVYGVYGAPGPRKFCAGGMQLVGLRIATTNDSREITGFGVTCGSSTSVSTPEFTKLRVTFNCPQGVVQGYSAMIFNSRSCCQDAINGAMLTPFNADGTKERVFTFPDDALDQYGVQLGQTGDEGMATGTQTSVCMYPPFMELPATDFPGCATYWPSDGNKREVCLRDYRTCELKMTPCANVKYTGSDGGAVCMDGCRDVPYHNGHGDGTLMCLANEDDPTPCHVVYNDQVPVCLTDVCNARVPYCNKIGFCPANVSAHWHTRCNHDESGSS</sequence>
<keyword evidence="1" id="KW-0732">Signal</keyword>
<proteinExistence type="predicted"/>
<evidence type="ECO:0000256" key="1">
    <source>
        <dbReference type="SAM" id="SignalP"/>
    </source>
</evidence>